<proteinExistence type="predicted"/>
<evidence type="ECO:0000259" key="2">
    <source>
        <dbReference type="Pfam" id="PF13750"/>
    </source>
</evidence>
<reference evidence="3 4" key="1">
    <citation type="submission" date="2019-02" db="EMBL/GenBank/DDBJ databases">
        <authorList>
            <person name="Fomenkov A."/>
            <person name="Dubinina G."/>
            <person name="Grabovich M."/>
            <person name="Vincze T."/>
            <person name="Roberts R.J."/>
        </authorList>
    </citation>
    <scope>NUCLEOTIDE SEQUENCE [LARGE SCALE GENOMIC DNA]</scope>
    <source>
        <strain evidence="3 4">P</strain>
    </source>
</reference>
<feature type="domain" description="Ig-like" evidence="1">
    <location>
        <begin position="1650"/>
        <end position="1733"/>
    </location>
</feature>
<accession>A0A5C1QF17</accession>
<dbReference type="Gene3D" id="2.60.40.10">
    <property type="entry name" value="Immunoglobulins"/>
    <property type="match status" value="11"/>
</dbReference>
<dbReference type="Pfam" id="PF17957">
    <property type="entry name" value="Big_7"/>
    <property type="match status" value="1"/>
</dbReference>
<protein>
    <recommendedName>
        <fullName evidence="1 2">Ig-like domain-containing protein</fullName>
    </recommendedName>
</protein>
<feature type="domain" description="Ig-like" evidence="2">
    <location>
        <begin position="615"/>
        <end position="692"/>
    </location>
</feature>
<feature type="domain" description="Ig-like" evidence="2">
    <location>
        <begin position="1318"/>
        <end position="1395"/>
    </location>
</feature>
<name>A0A5C1QF17_9SPIO</name>
<sequence>MVIYPSKGRWDYSVTFTATDKANRSVEINRKIKIDATLPELNVKSIVSDVSGVDDGKEVLSGNYKFEGSSSDTGSNVKSVYYSLNGNEYLLATGTTIWNVTVDTTSLPEGVNNIKFKATDNSGNFVESSDIEFVVDQSAPILSETFIGSSQKKTNISYTLEGTISDTYGIASLTINGNAPTTNSGGSWTYSVTTPVEGEETYTVVATDNSGRKTSLTRSVLYDVTAPEVDGIDAITGFVSGSSYTFKGVASDDNGVTNSGINKVEYQVTAKDVAVVEEDWVAASGSTSWNGTFALSISEGDKTVHVRVTDEAGNVSVISTKDFVFDQGVPSLAVTTNPVSITKGFFTISGTASDSNGLKDNKINLNVAGTDYLITVTDGSWTYTGDLSGKTDGSYDITVLATDVADRPSVELVKSIQVDKVAPLVEVGTVSPLVNTDEVNGTIEFSATASDPNGLEGVRYWILPSTDEAPSWDTTNYTLFGAAPYSVTGIDTTDTSKFTDGNSYKIWVLARDKAGNDNIDSKLITVNQASDIPTVDFTNIEKITSEIAIDSTPSATKNLFLSTVKIIGTVADDDSVDASTIQVSLNGAAPTGVTTGNSSSNGSLVYWDNTFATGLVDGNNTLVVTATDTNGKAFTSDTYNFFVDKSNPSLTITDNKPAEGSSVKSVITLSGTVSDAHLESVLVTLEGGNVTEATVSGSSWNLVSNASGFDAEGTKTITVTATDKFGKTTEKEISVLYDKTAPTLAPGEIDSDVSGVAEGLEVISGEYIFTGTASDTNSLVSKVEYSLNGAAYELVTGTNSWNVTVDTTSLSEGVNNIKFKATDNSGNFVESSDIEFVVDQSAPMLSETFIGSSQKKTNSSYTLEGTISDTYGIASLKINGNAPTTNSSGSWTYSVTAPVEGEETYTVVATDNSGRKTSLTRSVLYDVTAPEVDGIDAITGFVSGSSYTFKGVASDDNGDTNSGINKVEYQVTAKDVAVVEEDWVAASGSTSWNGTFALNILEGDKTVHVRVTDEAGNVSVISTKDFVFDQGVPSLAVATNPVSITKGTFTIAGTASDSNGLKDNKINLNVAGTDNLITVTDGSWTYTGDLSGKTDGSYDITVLATDVADRPSVELVKSIQVDKVAPLVEVGTVSPLVNTDEVNGTIEFSATASDPNGLEGVRYWILPSTDEAPSWDTTNYTLFGAAPYSVTGIDTTDTSKFTDGNSYKIWVLARDKAGNDKADSKEITVNQASDIPTVDFTNIEKITSEIAIDSTPSATKNLFLSTVKIIGTVADDDSVDASTIQVSLNGAAPTGVTTGNSSSNGSLVYWDNTFATGLVDGNNTLVVTATDTNGKAFTSDTYNFFVDKSNPSLTITDNKPAEGSSVKSVITLSGTVSDAHLDSVLVTLEGGNVTEATVTGSSWNLVSNASGFDAEGTKTITVTATDKFGKTTEKEISVLYDKTAPTLTPGEIDSEVSGVAEGREVISGEYIFTGTASDTNSLVSKVEYSLNGAAYELVTGTNSWNVTVDTTSLTEGVNNISFKAIDNSGNFVESGDIEFVVDQSAPILSETFIGSSQKKTNSSYTLEGTISDTYGIASLTINGNAPTTNSGGSWTYSVTTPVEGEETYTVVATDNSGRKTSLTRSVLYDVTAPEVDGIDAITGFVSGSSYTFKGVASDDNGVTNSGINKVEYQVTAKDVAVVEEDWVAASGSTSWNGTFALSISEGDKTVHVRVTDEAGNVSVISTKDFVFDQGVPSLAVTTNPVSITKGSFTISGTASDSNGLKDNKINLNVAGTDYLITVTDGSWTYTGDLSGKTDGSYDITVLATDVADRPSVELVKSIQVDKVAPLVEVGTVSPLVNTDEVNGTIEFSATASDPNGLEGVRYWILPSTDEAPSWDTTNYTLFGAAPYSVTGIDTTDTSKFTDGNSYKIWVLARDKAGNDKADSKEITVNQASDIPTVDFTNIEKITSEIAIDSTPSATKNLFLSTVKIIGTVADDDSVDASTIQVSLNGGSYVSVDSGTTSDNGSLVSWSHTFSSSDLIEGDNEFTVKVSDINTLAKTLTSEVYHFFVDKSDPVVNVSEPIQSAYVKGSARTSGEAYDGTSLASFTITANNASTTSVINVDNANTQWGLTTTENTGEFYWDTTNEKYIWDFALEQLPDEYENRPITISYNAVDSFDKKSVVDRSITIDSVSPDVDIQYPALDSVVTGSVTIKGITTDEKMKTVEIKLGNSGSWELLDGTYNWSKTINTVATSVYTDGNDQGDGTWEYPVQIRATDSAGNVTIENSYQFYISPDLDKPTVSITSPSNGAKLGGTILLIGTATDNEAVSKVYIRADVNGDGDFVDSYDLDNNPGTSHIFDNESSWTEITNFSNSVWQQEINSDGLLYSENSNITGATGVINIQFKAVDLKGVESLLVTRNIDIDSTFPEITQFEVLDDNSNPITDVKGTFDIKVSTTDNEGGITAIDISYNGGISYESVLSTGSPNVTETLTIPVDSINELGYTNSSDIINVRLKVTDTTGYQSFKSLQLSIDNINPTASYTGRVDDIGTAGGTGVENRVTVSGIYEDTGLVSSFGRIEAYLSQDGVIIDPNTGETSSNTTIDFNDGNGAVVYPDNNKDLITIDWDAAVLERGKDDSGDGDGYYEYISTASGVYNWSAEFDTSSIDTDLGAVELHYVVYDKAGNSSHYVEIMLIVGSDLDDSGVIEESEQMAYPQSFQARSGLLYVELFGGSKANYYLEISDSSGVVKTTDKNTTETTFNTSAYDGETEFIIRVYDYVDGVNDTLKLTKNLEVDMKGADTIPPTITVSDLTTNSVVDGHLDVGDFSSNPATNTNDKDISGELQFIGVAADDSRIKDITLSITGESDVVIAQWVEGLFKSVDPNTTIVSQELHWKDGHTVNFTYNWDTETLTNVADENRVVEFTVNDFIADHTVSDIDQFDVVPYITSITRNGFNTNRSKLGFYPVRREETGLIIDGFNLRSTTIPGSVTIDNISISSTISGSSDSSILIDIPTTARSGYLELTVNGVSAINNSNNNNYTTNSEKNPYLEESELWTDDRYIHIWQSNNTSTGSNRGYFTGSDSPKYPAMTIDNSGLLYASWSNYADSTINYAPNNGNATQIYQAYDPSEHTDISFGDRLSVVWNANIYGNNRWDVTGAGGVYVWDSNANAAASRNSGNAYESELLYHDEQLMQFVNERVITNGNDIHVSYYDTDTKSIKYWHKTSGSNPSYSWDNTERKYIFDNESQYYTWVNLDGYYDTHDTYNTNRVLGGTGSRTDTMKAGEYSAIDVNSNGYPLVAYYDLTNQKVKLAVSSSTNPKVGDWLTQDVTSNSSYTGKFISMRVDSSNYVHMTFYKTSTGDLMYIKSTNNPSDGTAYTFDDPVLIDSNGSVGMWADLTLDGTTPIISYLDSSRVNTFDGLKVATIETDFDINNDGSADTVWETQNIPLAYEADSVRTSVEADTGTNFWDKAVGYGSSDYYRIAYYVPKQ</sequence>
<dbReference type="InterPro" id="IPR022038">
    <property type="entry name" value="Ig-like_bact"/>
</dbReference>
<reference evidence="3 4" key="2">
    <citation type="submission" date="2019-09" db="EMBL/GenBank/DDBJ databases">
        <title>Complete Genome Sequence and Methylome Analysis of free living Spirochaetas.</title>
        <authorList>
            <person name="Leshcheva N."/>
            <person name="Mikheeva N."/>
        </authorList>
    </citation>
    <scope>NUCLEOTIDE SEQUENCE [LARGE SCALE GENOMIC DNA]</scope>
    <source>
        <strain evidence="3 4">P</strain>
    </source>
</reference>
<dbReference type="KEGG" id="sper:EW093_15160"/>
<evidence type="ECO:0000259" key="1">
    <source>
        <dbReference type="Pfam" id="PF12245"/>
    </source>
</evidence>
<dbReference type="Pfam" id="PF12245">
    <property type="entry name" value="Big_3_2"/>
    <property type="match status" value="3"/>
</dbReference>
<keyword evidence="4" id="KW-1185">Reference proteome</keyword>
<dbReference type="Pfam" id="PF13750">
    <property type="entry name" value="Big_3_3"/>
    <property type="match status" value="2"/>
</dbReference>
<evidence type="ECO:0000313" key="4">
    <source>
        <dbReference type="Proteomes" id="UP000323824"/>
    </source>
</evidence>
<dbReference type="Proteomes" id="UP000323824">
    <property type="component" value="Chromosome"/>
</dbReference>
<dbReference type="InterPro" id="IPR013783">
    <property type="entry name" value="Ig-like_fold"/>
</dbReference>
<dbReference type="RefSeq" id="WP_149569212.1">
    <property type="nucleotide sequence ID" value="NZ_CP035807.1"/>
</dbReference>
<dbReference type="EMBL" id="CP035807">
    <property type="protein sequence ID" value="QEN05978.1"/>
    <property type="molecule type" value="Genomic_DNA"/>
</dbReference>
<dbReference type="OrthoDB" id="363270at2"/>
<feature type="domain" description="Ig-like" evidence="1">
    <location>
        <begin position="945"/>
        <end position="1030"/>
    </location>
</feature>
<feature type="domain" description="Ig-like" evidence="1">
    <location>
        <begin position="243"/>
        <end position="327"/>
    </location>
</feature>
<gene>
    <name evidence="3" type="ORF">EW093_15160</name>
</gene>
<evidence type="ECO:0000313" key="3">
    <source>
        <dbReference type="EMBL" id="QEN05978.1"/>
    </source>
</evidence>
<organism evidence="3 4">
    <name type="scientific">Thiospirochaeta perfilievii</name>
    <dbReference type="NCBI Taxonomy" id="252967"/>
    <lineage>
        <taxon>Bacteria</taxon>
        <taxon>Pseudomonadati</taxon>
        <taxon>Spirochaetota</taxon>
        <taxon>Spirochaetia</taxon>
        <taxon>Spirochaetales</taxon>
        <taxon>Spirochaetaceae</taxon>
        <taxon>Thiospirochaeta</taxon>
    </lineage>
</organism>